<evidence type="ECO:0000313" key="2">
    <source>
        <dbReference type="Proteomes" id="UP000467201"/>
    </source>
</evidence>
<gene>
    <name evidence="1" type="ORF">MDOR_18840</name>
</gene>
<name>A0A7I7VTJ6_9MYCO</name>
<proteinExistence type="predicted"/>
<organism evidence="1 2">
    <name type="scientific">Mycolicibacterium doricum</name>
    <dbReference type="NCBI Taxonomy" id="126673"/>
    <lineage>
        <taxon>Bacteria</taxon>
        <taxon>Bacillati</taxon>
        <taxon>Actinomycetota</taxon>
        <taxon>Actinomycetes</taxon>
        <taxon>Mycobacteriales</taxon>
        <taxon>Mycobacteriaceae</taxon>
        <taxon>Mycolicibacterium</taxon>
    </lineage>
</organism>
<protein>
    <submittedName>
        <fullName evidence="1">Uncharacterized protein</fullName>
    </submittedName>
</protein>
<dbReference type="Proteomes" id="UP000467201">
    <property type="component" value="Chromosome"/>
</dbReference>
<dbReference type="EMBL" id="AP022605">
    <property type="protein sequence ID" value="BBZ07715.1"/>
    <property type="molecule type" value="Genomic_DNA"/>
</dbReference>
<accession>A0A7I7VTJ6</accession>
<dbReference type="AlphaFoldDB" id="A0A7I7VTJ6"/>
<evidence type="ECO:0000313" key="1">
    <source>
        <dbReference type="EMBL" id="BBZ07715.1"/>
    </source>
</evidence>
<sequence>MQADADSTAGQAWAGWWNALADYMIRGDFEMAEVMWEAAEPCLSAAQRLAALTAPHAGEPSLAILVVVTALSRSGHALPSDLHVEFHDWLRQHLGAASHAEWSLLELRVMAADVKATADVAMIDGRYGDATLCYFVLDDAGVADASQEQQADALKRWLLANRPSPSLRTDMRLNGFGYLLEDLEPPPCAGPGTQ</sequence>
<dbReference type="RefSeq" id="WP_225892154.1">
    <property type="nucleotide sequence ID" value="NZ_AP022605.1"/>
</dbReference>
<reference evidence="1 2" key="1">
    <citation type="journal article" date="2019" name="Emerg. Microbes Infect.">
        <title>Comprehensive subspecies identification of 175 nontuberculous mycobacteria species based on 7547 genomic profiles.</title>
        <authorList>
            <person name="Matsumoto Y."/>
            <person name="Kinjo T."/>
            <person name="Motooka D."/>
            <person name="Nabeya D."/>
            <person name="Jung N."/>
            <person name="Uechi K."/>
            <person name="Horii T."/>
            <person name="Iida T."/>
            <person name="Fujita J."/>
            <person name="Nakamura S."/>
        </authorList>
    </citation>
    <scope>NUCLEOTIDE SEQUENCE [LARGE SCALE GENOMIC DNA]</scope>
    <source>
        <strain evidence="1 2">JCM 12405</strain>
    </source>
</reference>
<dbReference type="KEGG" id="mdr:MDOR_18840"/>